<keyword evidence="2" id="KW-0472">Membrane</keyword>
<evidence type="ECO:0000256" key="1">
    <source>
        <dbReference type="SAM" id="MobiDB-lite"/>
    </source>
</evidence>
<gene>
    <name evidence="3" type="ORF">EXIGLDRAFT_204317</name>
</gene>
<keyword evidence="2" id="KW-0812">Transmembrane</keyword>
<reference evidence="3 4" key="1">
    <citation type="journal article" date="2016" name="Mol. Biol. Evol.">
        <title>Comparative Genomics of Early-Diverging Mushroom-Forming Fungi Provides Insights into the Origins of Lignocellulose Decay Capabilities.</title>
        <authorList>
            <person name="Nagy L.G."/>
            <person name="Riley R."/>
            <person name="Tritt A."/>
            <person name="Adam C."/>
            <person name="Daum C."/>
            <person name="Floudas D."/>
            <person name="Sun H."/>
            <person name="Yadav J.S."/>
            <person name="Pangilinan J."/>
            <person name="Larsson K.H."/>
            <person name="Matsuura K."/>
            <person name="Barry K."/>
            <person name="Labutti K."/>
            <person name="Kuo R."/>
            <person name="Ohm R.A."/>
            <person name="Bhattacharya S.S."/>
            <person name="Shirouzu T."/>
            <person name="Yoshinaga Y."/>
            <person name="Martin F.M."/>
            <person name="Grigoriev I.V."/>
            <person name="Hibbett D.S."/>
        </authorList>
    </citation>
    <scope>NUCLEOTIDE SEQUENCE [LARGE SCALE GENOMIC DNA]</scope>
    <source>
        <strain evidence="3 4">HHB12029</strain>
    </source>
</reference>
<proteinExistence type="predicted"/>
<dbReference type="AlphaFoldDB" id="A0A165EMX9"/>
<dbReference type="InParanoid" id="A0A165EMX9"/>
<name>A0A165EMX9_EXIGL</name>
<dbReference type="EMBL" id="KV426129">
    <property type="protein sequence ID" value="KZV87314.1"/>
    <property type="molecule type" value="Genomic_DNA"/>
</dbReference>
<keyword evidence="4" id="KW-1185">Reference proteome</keyword>
<organism evidence="3 4">
    <name type="scientific">Exidia glandulosa HHB12029</name>
    <dbReference type="NCBI Taxonomy" id="1314781"/>
    <lineage>
        <taxon>Eukaryota</taxon>
        <taxon>Fungi</taxon>
        <taxon>Dikarya</taxon>
        <taxon>Basidiomycota</taxon>
        <taxon>Agaricomycotina</taxon>
        <taxon>Agaricomycetes</taxon>
        <taxon>Auriculariales</taxon>
        <taxon>Exidiaceae</taxon>
        <taxon>Exidia</taxon>
    </lineage>
</organism>
<evidence type="ECO:0000256" key="2">
    <source>
        <dbReference type="SAM" id="Phobius"/>
    </source>
</evidence>
<evidence type="ECO:0000313" key="4">
    <source>
        <dbReference type="Proteomes" id="UP000077266"/>
    </source>
</evidence>
<dbReference type="Proteomes" id="UP000077266">
    <property type="component" value="Unassembled WGS sequence"/>
</dbReference>
<feature type="transmembrane region" description="Helical" evidence="2">
    <location>
        <begin position="12"/>
        <end position="36"/>
    </location>
</feature>
<keyword evidence="2" id="KW-1133">Transmembrane helix</keyword>
<accession>A0A165EMX9</accession>
<feature type="region of interest" description="Disordered" evidence="1">
    <location>
        <begin position="70"/>
        <end position="93"/>
    </location>
</feature>
<sequence length="93" mass="10584">MAVFGMFLGLRTVRICFHLFIPLLSIYTKIGCITGLRTYSTRRSEWMSAPCTRPIERGQYVNEARGWGCRRNGARSGNELPASRARAGRMKRT</sequence>
<evidence type="ECO:0000313" key="3">
    <source>
        <dbReference type="EMBL" id="KZV87314.1"/>
    </source>
</evidence>
<protein>
    <submittedName>
        <fullName evidence="3">Uncharacterized protein</fullName>
    </submittedName>
</protein>